<dbReference type="OrthoDB" id="75724at2759"/>
<organism evidence="2 3">
    <name type="scientific">Drosophila lebanonensis</name>
    <name type="common">Fruit fly</name>
    <name type="synonym">Scaptodrosophila lebanonensis</name>
    <dbReference type="NCBI Taxonomy" id="7225"/>
    <lineage>
        <taxon>Eukaryota</taxon>
        <taxon>Metazoa</taxon>
        <taxon>Ecdysozoa</taxon>
        <taxon>Arthropoda</taxon>
        <taxon>Hexapoda</taxon>
        <taxon>Insecta</taxon>
        <taxon>Pterygota</taxon>
        <taxon>Neoptera</taxon>
        <taxon>Endopterygota</taxon>
        <taxon>Diptera</taxon>
        <taxon>Brachycera</taxon>
        <taxon>Muscomorpha</taxon>
        <taxon>Ephydroidea</taxon>
        <taxon>Drosophilidae</taxon>
        <taxon>Scaptodrosophila</taxon>
    </lineage>
</organism>
<dbReference type="GO" id="GO:0140284">
    <property type="term" value="C:endoplasmic reticulum-endosome membrane contact site"/>
    <property type="evidence" value="ECO:0007669"/>
    <property type="project" value="TreeGrafter"/>
</dbReference>
<dbReference type="PANTHER" id="PTHR46384:SF1">
    <property type="entry name" value="MOTILE SPERM DOMAIN-CONTAINING PROTEIN 2"/>
    <property type="match status" value="1"/>
</dbReference>
<feature type="domain" description="CRAL-TRIO" evidence="1">
    <location>
        <begin position="82"/>
        <end position="238"/>
    </location>
</feature>
<dbReference type="InterPro" id="IPR001251">
    <property type="entry name" value="CRAL-TRIO_dom"/>
</dbReference>
<dbReference type="Proteomes" id="UP000504634">
    <property type="component" value="Unplaced"/>
</dbReference>
<dbReference type="RefSeq" id="XP_030372788.1">
    <property type="nucleotide sequence ID" value="XM_030516928.1"/>
</dbReference>
<evidence type="ECO:0000313" key="2">
    <source>
        <dbReference type="Proteomes" id="UP000504634"/>
    </source>
</evidence>
<dbReference type="Gene3D" id="3.40.525.10">
    <property type="entry name" value="CRAL-TRIO lipid binding domain"/>
    <property type="match status" value="1"/>
</dbReference>
<name>A0A6J2TCD9_DROLE</name>
<dbReference type="GeneID" id="115622847"/>
<protein>
    <submittedName>
        <fullName evidence="3 4">Motile sperm domain-containing protein 2</fullName>
    </submittedName>
</protein>
<gene>
    <name evidence="3 4" type="primary">LOC115622847</name>
</gene>
<dbReference type="SUPFAM" id="SSF52087">
    <property type="entry name" value="CRAL/TRIO domain"/>
    <property type="match status" value="1"/>
</dbReference>
<dbReference type="CDD" id="cd00170">
    <property type="entry name" value="SEC14"/>
    <property type="match status" value="1"/>
</dbReference>
<reference evidence="3 4" key="1">
    <citation type="submission" date="2025-04" db="UniProtKB">
        <authorList>
            <consortium name="RefSeq"/>
        </authorList>
    </citation>
    <scope>IDENTIFICATION</scope>
    <source>
        <strain evidence="3 4">11010-0011.00</strain>
        <tissue evidence="3 4">Whole body</tissue>
    </source>
</reference>
<dbReference type="SMART" id="SM00516">
    <property type="entry name" value="SEC14"/>
    <property type="match status" value="1"/>
</dbReference>
<dbReference type="GO" id="GO:0012505">
    <property type="term" value="C:endomembrane system"/>
    <property type="evidence" value="ECO:0007669"/>
    <property type="project" value="TreeGrafter"/>
</dbReference>
<evidence type="ECO:0000313" key="4">
    <source>
        <dbReference type="RefSeq" id="XP_030372789.1"/>
    </source>
</evidence>
<dbReference type="AlphaFoldDB" id="A0A6J2TCD9"/>
<dbReference type="InterPro" id="IPR053012">
    <property type="entry name" value="ER-organelle_contact"/>
</dbReference>
<accession>A0A6J2TCD9</accession>
<dbReference type="InterPro" id="IPR036273">
    <property type="entry name" value="CRAL/TRIO_N_dom_sf"/>
</dbReference>
<proteinExistence type="predicted"/>
<dbReference type="RefSeq" id="XP_030372789.1">
    <property type="nucleotide sequence ID" value="XM_030516929.1"/>
</dbReference>
<dbReference type="PROSITE" id="PS50191">
    <property type="entry name" value="CRAL_TRIO"/>
    <property type="match status" value="1"/>
</dbReference>
<sequence>MPKDKKPTPEQITEVRKRFLEKMEFEPPEDAFHDKDIARIKDNDIWLSQLLQVYDLDVEKTLQRLWENCAWRKSFGVNEIDESNVNAEYLHDGQIFVRNKDKDGKPLLILSMKKHSKSQNSDELMRIIVYWIERIHRENYLEKVTIFMDMSGTGLSNVDLDFIKRIIELFETKYPSAPNYILVHDLPFLLNAAFKIVKTFLPADALEILKVTSKKDITLYVDKDNCLKLWGGNDDYEYKFA</sequence>
<evidence type="ECO:0000259" key="1">
    <source>
        <dbReference type="PROSITE" id="PS50191"/>
    </source>
</evidence>
<keyword evidence="2" id="KW-1185">Reference proteome</keyword>
<dbReference type="SUPFAM" id="SSF46938">
    <property type="entry name" value="CRAL/TRIO N-terminal domain"/>
    <property type="match status" value="1"/>
</dbReference>
<dbReference type="InterPro" id="IPR036865">
    <property type="entry name" value="CRAL-TRIO_dom_sf"/>
</dbReference>
<dbReference type="PANTHER" id="PTHR46384">
    <property type="entry name" value="MOTILE SPERM DOMAIN-CONTAINING PROTEIN 2"/>
    <property type="match status" value="1"/>
</dbReference>
<dbReference type="Pfam" id="PF00650">
    <property type="entry name" value="CRAL_TRIO"/>
    <property type="match status" value="1"/>
</dbReference>
<evidence type="ECO:0000313" key="3">
    <source>
        <dbReference type="RefSeq" id="XP_030372788.1"/>
    </source>
</evidence>